<dbReference type="Proteomes" id="UP001652600">
    <property type="component" value="Chromosome 4"/>
</dbReference>
<dbReference type="SMR" id="A0A1S3CRS7"/>
<accession>A0A1S3CRS7</accession>
<gene>
    <name evidence="5" type="primary">LOC103504006</name>
    <name evidence="3" type="synonym">103504006</name>
</gene>
<evidence type="ECO:0000313" key="3">
    <source>
        <dbReference type="EnsemblPlants" id="MELO3C003461.2.1"/>
    </source>
</evidence>
<dbReference type="InterPro" id="IPR015943">
    <property type="entry name" value="WD40/YVTN_repeat-like_dom_sf"/>
</dbReference>
<dbReference type="PROSITE" id="PS50082">
    <property type="entry name" value="WD_REPEATS_2"/>
    <property type="match status" value="1"/>
</dbReference>
<feature type="repeat" description="WD" evidence="1">
    <location>
        <begin position="20"/>
        <end position="34"/>
    </location>
</feature>
<dbReference type="GeneID" id="103504006"/>
<evidence type="ECO:0000313" key="4">
    <source>
        <dbReference type="Proteomes" id="UP001652600"/>
    </source>
</evidence>
<keyword evidence="2" id="KW-0732">Signal</keyword>
<dbReference type="PANTHER" id="PTHR22844:SF213">
    <property type="entry name" value="OS01G0232200 PROTEIN"/>
    <property type="match status" value="1"/>
</dbReference>
<dbReference type="Gramene" id="MELO3C003461.2.1">
    <property type="protein sequence ID" value="MELO3C003461.2.1"/>
    <property type="gene ID" value="MELO3C003461.2"/>
</dbReference>
<dbReference type="RefSeq" id="XP_008466650.1">
    <property type="nucleotide sequence ID" value="XM_008468428.2"/>
</dbReference>
<feature type="signal peptide" evidence="2">
    <location>
        <begin position="1"/>
        <end position="28"/>
    </location>
</feature>
<dbReference type="InterPro" id="IPR036322">
    <property type="entry name" value="WD40_repeat_dom_sf"/>
</dbReference>
<dbReference type="Pfam" id="PF00400">
    <property type="entry name" value="WD40"/>
    <property type="match status" value="2"/>
</dbReference>
<sequence>MGDSSQATGLGFLCLAVVESLLLSGSEDTTIRIWRREEAGWSHECLAVLDSHRGPVRCLAGTLETMENRVMNKMETSVLVYSGSLDQTFKVWGVKVFLNHNNQDKKVLMEYQEEEGEEDLKMKKLYETSPVLSPSWVQKKLQPNYF</sequence>
<dbReference type="InterPro" id="IPR001680">
    <property type="entry name" value="WD40_rpt"/>
</dbReference>
<dbReference type="PANTHER" id="PTHR22844">
    <property type="entry name" value="F-BOX AND WD40 DOMAIN PROTEIN"/>
    <property type="match status" value="1"/>
</dbReference>
<dbReference type="InterPro" id="IPR045182">
    <property type="entry name" value="JINGUBANG-like"/>
</dbReference>
<dbReference type="OrthoDB" id="190105at2759"/>
<keyword evidence="1" id="KW-0853">WD repeat</keyword>
<name>A0A1S3CRS7_CUCME</name>
<evidence type="ECO:0000256" key="2">
    <source>
        <dbReference type="SAM" id="SignalP"/>
    </source>
</evidence>
<dbReference type="EnsemblPlants" id="MELO3C003461.2.1">
    <property type="protein sequence ID" value="MELO3C003461.2.1"/>
    <property type="gene ID" value="MELO3C003461.2"/>
</dbReference>
<dbReference type="Gene3D" id="2.130.10.10">
    <property type="entry name" value="YVTN repeat-like/Quinoprotein amine dehydrogenase"/>
    <property type="match status" value="1"/>
</dbReference>
<evidence type="ECO:0000256" key="1">
    <source>
        <dbReference type="PROSITE-ProRule" id="PRU00221"/>
    </source>
</evidence>
<reference evidence="3" key="1">
    <citation type="submission" date="2023-03" db="UniProtKB">
        <authorList>
            <consortium name="EnsemblPlants"/>
        </authorList>
    </citation>
    <scope>IDENTIFICATION</scope>
</reference>
<keyword evidence="4" id="KW-1185">Reference proteome</keyword>
<evidence type="ECO:0000313" key="5">
    <source>
        <dbReference type="RefSeq" id="XP_008466650.1"/>
    </source>
</evidence>
<dbReference type="KEGG" id="cmo:103504006"/>
<dbReference type="InParanoid" id="A0A1S3CRS7"/>
<organism evidence="4 5">
    <name type="scientific">Cucumis melo</name>
    <name type="common">Muskmelon</name>
    <dbReference type="NCBI Taxonomy" id="3656"/>
    <lineage>
        <taxon>Eukaryota</taxon>
        <taxon>Viridiplantae</taxon>
        <taxon>Streptophyta</taxon>
        <taxon>Embryophyta</taxon>
        <taxon>Tracheophyta</taxon>
        <taxon>Spermatophyta</taxon>
        <taxon>Magnoliopsida</taxon>
        <taxon>eudicotyledons</taxon>
        <taxon>Gunneridae</taxon>
        <taxon>Pentapetalae</taxon>
        <taxon>rosids</taxon>
        <taxon>fabids</taxon>
        <taxon>Cucurbitales</taxon>
        <taxon>Cucurbitaceae</taxon>
        <taxon>Benincaseae</taxon>
        <taxon>Cucumis</taxon>
    </lineage>
</organism>
<dbReference type="SUPFAM" id="SSF50978">
    <property type="entry name" value="WD40 repeat-like"/>
    <property type="match status" value="1"/>
</dbReference>
<proteinExistence type="predicted"/>
<feature type="chain" id="PRO_5044565758" evidence="2">
    <location>
        <begin position="29"/>
        <end position="146"/>
    </location>
</feature>
<protein>
    <submittedName>
        <fullName evidence="5">F-box/WD repeat-containing protein sel-10-like</fullName>
    </submittedName>
</protein>
<reference evidence="5" key="2">
    <citation type="submission" date="2025-04" db="UniProtKB">
        <authorList>
            <consortium name="RefSeq"/>
        </authorList>
    </citation>
    <scope>IDENTIFICATION</scope>
</reference>
<dbReference type="eggNOG" id="KOG4155">
    <property type="taxonomic scope" value="Eukaryota"/>
</dbReference>
<dbReference type="AlphaFoldDB" id="A0A1S3CRS7"/>
<dbReference type="SMART" id="SM00320">
    <property type="entry name" value="WD40"/>
    <property type="match status" value="2"/>
</dbReference>